<protein>
    <submittedName>
        <fullName evidence="1">DUF2321 domain-containing protein</fullName>
    </submittedName>
</protein>
<dbReference type="Pfam" id="PF10083">
    <property type="entry name" value="DUF2321"/>
    <property type="match status" value="1"/>
</dbReference>
<dbReference type="InterPro" id="IPR016891">
    <property type="entry name" value="DUF2321"/>
</dbReference>
<organism evidence="1 2">
    <name type="scientific">Halorussus gelatinilyticus</name>
    <dbReference type="NCBI Taxonomy" id="2937524"/>
    <lineage>
        <taxon>Archaea</taxon>
        <taxon>Methanobacteriati</taxon>
        <taxon>Methanobacteriota</taxon>
        <taxon>Stenosarchaea group</taxon>
        <taxon>Halobacteria</taxon>
        <taxon>Halobacteriales</taxon>
        <taxon>Haladaptataceae</taxon>
        <taxon>Halorussus</taxon>
    </lineage>
</organism>
<keyword evidence="2" id="KW-1185">Reference proteome</keyword>
<dbReference type="AlphaFoldDB" id="A0A8U0IHS3"/>
<accession>A0A8U0IHS3</accession>
<evidence type="ECO:0000313" key="1">
    <source>
        <dbReference type="EMBL" id="UPW00637.1"/>
    </source>
</evidence>
<gene>
    <name evidence="1" type="ORF">M0R88_00700</name>
</gene>
<reference evidence="1" key="1">
    <citation type="submission" date="2022-04" db="EMBL/GenBank/DDBJ databases">
        <title>Diverse halophilic archaea isolated from saline environments.</title>
        <authorList>
            <person name="Cui H.-L."/>
        </authorList>
    </citation>
    <scope>NUCLEOTIDE SEQUENCE</scope>
    <source>
        <strain evidence="1">XZYJT40</strain>
    </source>
</reference>
<dbReference type="RefSeq" id="WP_248655047.1">
    <property type="nucleotide sequence ID" value="NZ_CP096658.1"/>
</dbReference>
<name>A0A8U0IHS3_9EURY</name>
<dbReference type="Proteomes" id="UP000830434">
    <property type="component" value="Chromosome"/>
</dbReference>
<sequence>MANYYLAVCTNGHLIDSEKAEDVSVQQIKIDEPVTSQQVINPDYAAPYAYCPNCGGEVRTTCPDCHHHIQTEYNGPPYPGKDSIPSYCHGCGESHPWTSTVEAQKQRDGDFIDIDDSKIDGQFYPALVYEINLCYKTKADHAVLVLNRKLIESLTIDILRATNGMEAVDLWFDTENSITLPLSTLIENLKSQREEIKKYGPTLDEAFFRAVEKLKYRGDASAHSVEEHPLRGDLKEQSELATTVAKILFRLRTEAKTAHRK</sequence>
<dbReference type="KEGG" id="haxz:M0R88_00700"/>
<dbReference type="EMBL" id="CP096658">
    <property type="protein sequence ID" value="UPW00637.1"/>
    <property type="molecule type" value="Genomic_DNA"/>
</dbReference>
<dbReference type="GeneID" id="72188329"/>
<evidence type="ECO:0000313" key="2">
    <source>
        <dbReference type="Proteomes" id="UP000830434"/>
    </source>
</evidence>
<proteinExistence type="predicted"/>